<organism evidence="3 4">
    <name type="scientific">Undibacterium curvum</name>
    <dbReference type="NCBI Taxonomy" id="2762294"/>
    <lineage>
        <taxon>Bacteria</taxon>
        <taxon>Pseudomonadati</taxon>
        <taxon>Pseudomonadota</taxon>
        <taxon>Betaproteobacteria</taxon>
        <taxon>Burkholderiales</taxon>
        <taxon>Oxalobacteraceae</taxon>
        <taxon>Undibacterium</taxon>
    </lineage>
</organism>
<keyword evidence="1" id="KW-1133">Transmembrane helix</keyword>
<evidence type="ECO:0000259" key="2">
    <source>
        <dbReference type="Pfam" id="PF07786"/>
    </source>
</evidence>
<feature type="transmembrane region" description="Helical" evidence="1">
    <location>
        <begin position="232"/>
        <end position="252"/>
    </location>
</feature>
<feature type="transmembrane region" description="Helical" evidence="1">
    <location>
        <begin position="322"/>
        <end position="343"/>
    </location>
</feature>
<comment type="caution">
    <text evidence="3">The sequence shown here is derived from an EMBL/GenBank/DDBJ whole genome shotgun (WGS) entry which is preliminary data.</text>
</comment>
<feature type="transmembrane region" description="Helical" evidence="1">
    <location>
        <begin position="91"/>
        <end position="108"/>
    </location>
</feature>
<feature type="transmembrane region" description="Helical" evidence="1">
    <location>
        <begin position="200"/>
        <end position="220"/>
    </location>
</feature>
<feature type="transmembrane region" description="Helical" evidence="1">
    <location>
        <begin position="144"/>
        <end position="162"/>
    </location>
</feature>
<dbReference type="EMBL" id="JACOGD010000004">
    <property type="protein sequence ID" value="MBC3931848.1"/>
    <property type="molecule type" value="Genomic_DNA"/>
</dbReference>
<evidence type="ECO:0000313" key="3">
    <source>
        <dbReference type="EMBL" id="MBC3931848.1"/>
    </source>
</evidence>
<feature type="transmembrane region" description="Helical" evidence="1">
    <location>
        <begin position="174"/>
        <end position="195"/>
    </location>
</feature>
<dbReference type="PANTHER" id="PTHR31061">
    <property type="entry name" value="LD22376P"/>
    <property type="match status" value="1"/>
</dbReference>
<feature type="transmembrane region" description="Helical" evidence="1">
    <location>
        <begin position="363"/>
        <end position="382"/>
    </location>
</feature>
<sequence length="391" mass="42911">MAQLAMQRQQTVDVFRALTIVLMIVVNDLAGVTGIPGWMQHAAADAGYMTLADLVFPAFLYIVGMSAYLSQSVSAAKSSRWRRTVQTTRRSAVLVLLGVLMVNADSGYDASLMWLPIHLWNVLLYLAIAGIWLDWPALSGRPRVLMRSAAVLLLLLLCASYVGQGGSTILRPQWWGILGLIGWAAWLANLALIWLSRRGLYLALLALICSVLWAMLTSWLPLGSAVLEQANLLTHTQIVLMGAASAAWLIRLPAAAAATARTKGALTLQAIALVLMVIITCHYFPVSKIHATPSWGWISVAACWLAYLGLERAIKLDWLARPVALLLPAARHSLLLYLLPYLGFHLLRALGGGWPQWCLQGEVAMLITLGYMTLLFVIVAQLDKRGWQLRI</sequence>
<feature type="transmembrane region" description="Helical" evidence="1">
    <location>
        <begin position="114"/>
        <end position="132"/>
    </location>
</feature>
<protein>
    <submittedName>
        <fullName evidence="3">DUF1624 domain-containing protein</fullName>
    </submittedName>
</protein>
<feature type="transmembrane region" description="Helical" evidence="1">
    <location>
        <begin position="12"/>
        <end position="35"/>
    </location>
</feature>
<dbReference type="Proteomes" id="UP000654304">
    <property type="component" value="Unassembled WGS sequence"/>
</dbReference>
<proteinExistence type="predicted"/>
<keyword evidence="1" id="KW-0472">Membrane</keyword>
<keyword evidence="1" id="KW-0812">Transmembrane</keyword>
<dbReference type="PANTHER" id="PTHR31061:SF24">
    <property type="entry name" value="LD22376P"/>
    <property type="match status" value="1"/>
</dbReference>
<gene>
    <name evidence="3" type="ORF">H8K43_09215</name>
</gene>
<accession>A0ABR7A4K8</accession>
<evidence type="ECO:0000256" key="1">
    <source>
        <dbReference type="SAM" id="Phobius"/>
    </source>
</evidence>
<feature type="transmembrane region" description="Helical" evidence="1">
    <location>
        <begin position="292"/>
        <end position="310"/>
    </location>
</feature>
<feature type="transmembrane region" description="Helical" evidence="1">
    <location>
        <begin position="47"/>
        <end position="70"/>
    </location>
</feature>
<evidence type="ECO:0000313" key="4">
    <source>
        <dbReference type="Proteomes" id="UP000654304"/>
    </source>
</evidence>
<dbReference type="InterPro" id="IPR012429">
    <property type="entry name" value="HGSNAT_cat"/>
</dbReference>
<feature type="domain" description="Heparan-alpha-glucosaminide N-acetyltransferase catalytic" evidence="2">
    <location>
        <begin position="8"/>
        <end position="103"/>
    </location>
</feature>
<name>A0ABR7A4K8_9BURK</name>
<dbReference type="Pfam" id="PF07786">
    <property type="entry name" value="HGSNAT_cat"/>
    <property type="match status" value="1"/>
</dbReference>
<feature type="transmembrane region" description="Helical" evidence="1">
    <location>
        <begin position="264"/>
        <end position="286"/>
    </location>
</feature>
<keyword evidence="4" id="KW-1185">Reference proteome</keyword>
<dbReference type="RefSeq" id="WP_186903559.1">
    <property type="nucleotide sequence ID" value="NZ_JACOGD010000004.1"/>
</dbReference>
<reference evidence="3 4" key="1">
    <citation type="submission" date="2020-08" db="EMBL/GenBank/DDBJ databases">
        <title>Novel species isolated from subtropical streams in China.</title>
        <authorList>
            <person name="Lu H."/>
        </authorList>
    </citation>
    <scope>NUCLEOTIDE SEQUENCE [LARGE SCALE GENOMIC DNA]</scope>
    <source>
        <strain evidence="3 4">CY22W</strain>
    </source>
</reference>